<dbReference type="Pfam" id="PF12698">
    <property type="entry name" value="ABC2_membrane_3"/>
    <property type="match status" value="1"/>
</dbReference>
<name>A0ABS9GXA2_9BACL</name>
<gene>
    <name evidence="7" type="ORF">L2716_06205</name>
</gene>
<evidence type="ECO:0000259" key="6">
    <source>
        <dbReference type="Pfam" id="PF12698"/>
    </source>
</evidence>
<feature type="transmembrane region" description="Helical" evidence="5">
    <location>
        <begin position="73"/>
        <end position="93"/>
    </location>
</feature>
<accession>A0ABS9GXA2</accession>
<feature type="transmembrane region" description="Helical" evidence="5">
    <location>
        <begin position="145"/>
        <end position="170"/>
    </location>
</feature>
<dbReference type="Proteomes" id="UP001649381">
    <property type="component" value="Unassembled WGS sequence"/>
</dbReference>
<evidence type="ECO:0000256" key="3">
    <source>
        <dbReference type="ARBA" id="ARBA00022989"/>
    </source>
</evidence>
<keyword evidence="4 5" id="KW-0472">Membrane</keyword>
<evidence type="ECO:0000256" key="1">
    <source>
        <dbReference type="ARBA" id="ARBA00004141"/>
    </source>
</evidence>
<feature type="transmembrane region" description="Helical" evidence="5">
    <location>
        <begin position="230"/>
        <end position="252"/>
    </location>
</feature>
<dbReference type="EMBL" id="JAKIJS010000001">
    <property type="protein sequence ID" value="MCF6137319.1"/>
    <property type="molecule type" value="Genomic_DNA"/>
</dbReference>
<evidence type="ECO:0000256" key="2">
    <source>
        <dbReference type="ARBA" id="ARBA00022692"/>
    </source>
</evidence>
<evidence type="ECO:0000256" key="4">
    <source>
        <dbReference type="ARBA" id="ARBA00023136"/>
    </source>
</evidence>
<feature type="transmembrane region" description="Helical" evidence="5">
    <location>
        <begin position="182"/>
        <end position="202"/>
    </location>
</feature>
<organism evidence="7 8">
    <name type="scientific">Pseudalkalibacillus berkeleyi</name>
    <dbReference type="NCBI Taxonomy" id="1069813"/>
    <lineage>
        <taxon>Bacteria</taxon>
        <taxon>Bacillati</taxon>
        <taxon>Bacillota</taxon>
        <taxon>Bacilli</taxon>
        <taxon>Bacillales</taxon>
        <taxon>Fictibacillaceae</taxon>
        <taxon>Pseudalkalibacillus</taxon>
    </lineage>
</organism>
<feature type="transmembrane region" description="Helical" evidence="5">
    <location>
        <begin position="21"/>
        <end position="42"/>
    </location>
</feature>
<keyword evidence="2 5" id="KW-0812">Transmembrane</keyword>
<feature type="domain" description="ABC-2 type transporter transmembrane" evidence="6">
    <location>
        <begin position="81"/>
        <end position="200"/>
    </location>
</feature>
<comment type="subcellular location">
    <subcellularLocation>
        <location evidence="1">Membrane</location>
        <topology evidence="1">Multi-pass membrane protein</topology>
    </subcellularLocation>
</comment>
<feature type="transmembrane region" description="Helical" evidence="5">
    <location>
        <begin position="114"/>
        <end position="139"/>
    </location>
</feature>
<protein>
    <submittedName>
        <fullName evidence="7">ABC transporter permease</fullName>
    </submittedName>
</protein>
<evidence type="ECO:0000313" key="8">
    <source>
        <dbReference type="Proteomes" id="UP001649381"/>
    </source>
</evidence>
<keyword evidence="8" id="KW-1185">Reference proteome</keyword>
<evidence type="ECO:0000256" key="5">
    <source>
        <dbReference type="SAM" id="Phobius"/>
    </source>
</evidence>
<reference evidence="7 8" key="1">
    <citation type="submission" date="2022-01" db="EMBL/GenBank/DDBJ databases">
        <title>Alkalihalobacillus sp. EGI L200015, a novel bacterium isolated from a salt lake sediment.</title>
        <authorList>
            <person name="Gao L."/>
            <person name="Fang B.-Z."/>
            <person name="Li W.-J."/>
        </authorList>
    </citation>
    <scope>NUCLEOTIDE SEQUENCE [LARGE SCALE GENOMIC DNA]</scope>
    <source>
        <strain evidence="7 8">KCTC 12718</strain>
    </source>
</reference>
<proteinExistence type="predicted"/>
<comment type="caution">
    <text evidence="7">The sequence shown here is derived from an EMBL/GenBank/DDBJ whole genome shotgun (WGS) entry which is preliminary data.</text>
</comment>
<evidence type="ECO:0000313" key="7">
    <source>
        <dbReference type="EMBL" id="MCF6137319.1"/>
    </source>
</evidence>
<sequence length="258" mass="29077">MIQWFAVFKRENLENWRNFKWIWVPIIFIILGVMDPITTYYLPKIIDAVGGLPEGGTITLPEYSPVDILMASLGQYSQLGVLIIVLMTMGVIARERRSGIAELILVKPVKYSSYVSAKWSATALLVIVSLTVGLLMSWYYTGVLFGALTVIQLIQALFFYSLWLILVVSISIFMNTLVKNSGVVAFLTITAIIVMSILTSIFKHQLIWSPNRISDYIRDTLYTGVIPNELWGTSIVTTLMIFSFIIGSVLMLRNKEMS</sequence>
<keyword evidence="3 5" id="KW-1133">Transmembrane helix</keyword>
<dbReference type="InterPro" id="IPR013525">
    <property type="entry name" value="ABC2_TM"/>
</dbReference>
<dbReference type="RefSeq" id="WP_236332813.1">
    <property type="nucleotide sequence ID" value="NZ_JAKIJS010000001.1"/>
</dbReference>